<sequence>GSMAPQASGLCTAIDRTQMLTERGSVTGHLLHGFRTVGLVYGRFSRTGCAVMTMVVMLAVPVALIILVAVLTGLGEYRRTNKLSW</sequence>
<evidence type="ECO:0000313" key="2">
    <source>
        <dbReference type="EMBL" id="EID79828.1"/>
    </source>
</evidence>
<feature type="non-terminal residue" evidence="2">
    <location>
        <position position="1"/>
    </location>
</feature>
<evidence type="ECO:0000256" key="1">
    <source>
        <dbReference type="SAM" id="Phobius"/>
    </source>
</evidence>
<keyword evidence="1" id="KW-0812">Transmembrane</keyword>
<dbReference type="AlphaFoldDB" id="I0WTW2"/>
<organism evidence="2 3">
    <name type="scientific">Rhodococcus opacus RKJ300 = JCM 13270</name>
    <dbReference type="NCBI Taxonomy" id="1165867"/>
    <lineage>
        <taxon>Bacteria</taxon>
        <taxon>Bacillati</taxon>
        <taxon>Actinomycetota</taxon>
        <taxon>Actinomycetes</taxon>
        <taxon>Mycobacteriales</taxon>
        <taxon>Nocardiaceae</taxon>
        <taxon>Rhodococcus</taxon>
    </lineage>
</organism>
<evidence type="ECO:0000313" key="3">
    <source>
        <dbReference type="Proteomes" id="UP000006447"/>
    </source>
</evidence>
<feature type="transmembrane region" description="Helical" evidence="1">
    <location>
        <begin position="50"/>
        <end position="74"/>
    </location>
</feature>
<reference evidence="2 3" key="1">
    <citation type="journal article" date="2012" name="J. Bacteriol.">
        <title>Draft genome sequence of the nitrophenol-degrading actinomycete Rhodococcus imtechensis RKJ300.</title>
        <authorList>
            <person name="Vikram S."/>
            <person name="Kumar S."/>
            <person name="Subramanian S."/>
            <person name="Raghava G.P."/>
        </authorList>
    </citation>
    <scope>NUCLEOTIDE SEQUENCE [LARGE SCALE GENOMIC DNA]</scope>
    <source>
        <strain evidence="2 3">RKJ300</strain>
    </source>
</reference>
<keyword evidence="1" id="KW-0472">Membrane</keyword>
<dbReference type="EMBL" id="AJJH01000051">
    <property type="protein sequence ID" value="EID79828.1"/>
    <property type="molecule type" value="Genomic_DNA"/>
</dbReference>
<name>I0WTW2_RHOOP</name>
<dbReference type="RefSeq" id="WP_007297280.1">
    <property type="nucleotide sequence ID" value="NZ_AJJH01000051.1"/>
</dbReference>
<proteinExistence type="predicted"/>
<dbReference type="Proteomes" id="UP000006447">
    <property type="component" value="Unassembled WGS sequence"/>
</dbReference>
<gene>
    <name evidence="2" type="ORF">W59_11346</name>
</gene>
<comment type="caution">
    <text evidence="2">The sequence shown here is derived from an EMBL/GenBank/DDBJ whole genome shotgun (WGS) entry which is preliminary data.</text>
</comment>
<keyword evidence="1" id="KW-1133">Transmembrane helix</keyword>
<protein>
    <submittedName>
        <fullName evidence="2">Uncharacterized protein</fullName>
    </submittedName>
</protein>
<accession>I0WTW2</accession>